<dbReference type="GO" id="GO:0030288">
    <property type="term" value="C:outer membrane-bounded periplasmic space"/>
    <property type="evidence" value="ECO:0007669"/>
    <property type="project" value="TreeGrafter"/>
</dbReference>
<dbReference type="RefSeq" id="WP_043773044.1">
    <property type="nucleotide sequence ID" value="NZ_JAME01000025.1"/>
</dbReference>
<comment type="caution">
    <text evidence="6">The sequence shown here is derived from an EMBL/GenBank/DDBJ whole genome shotgun (WGS) entry which is preliminary data.</text>
</comment>
<dbReference type="Proteomes" id="UP000023430">
    <property type="component" value="Unassembled WGS sequence"/>
</dbReference>
<dbReference type="InterPro" id="IPR011013">
    <property type="entry name" value="Gal_mutarotase_sf_dom"/>
</dbReference>
<evidence type="ECO:0000256" key="4">
    <source>
        <dbReference type="ARBA" id="ARBA00022764"/>
    </source>
</evidence>
<dbReference type="Pfam" id="PF04349">
    <property type="entry name" value="MdoG"/>
    <property type="match status" value="1"/>
</dbReference>
<dbReference type="Gene3D" id="2.70.98.10">
    <property type="match status" value="1"/>
</dbReference>
<dbReference type="PANTHER" id="PTHR30504:SF2">
    <property type="entry name" value="GLUCANS BIOSYNTHESIS PROTEIN G"/>
    <property type="match status" value="1"/>
</dbReference>
<dbReference type="PATRIC" id="fig|1449351.3.peg.3203"/>
<dbReference type="GO" id="GO:0051274">
    <property type="term" value="P:beta-glucan biosynthetic process"/>
    <property type="evidence" value="ECO:0007669"/>
    <property type="project" value="TreeGrafter"/>
</dbReference>
<comment type="pathway">
    <text evidence="2">Glycan metabolism; osmoregulated periplasmic glucan (OPG) biosynthesis.</text>
</comment>
<evidence type="ECO:0000313" key="6">
    <source>
        <dbReference type="EMBL" id="ETX27936.1"/>
    </source>
</evidence>
<name>X7F754_9RHOB</name>
<reference evidence="6 7" key="1">
    <citation type="submission" date="2014-01" db="EMBL/GenBank/DDBJ databases">
        <title>Roseivivax isoporae LMG 25204 Genome Sequencing.</title>
        <authorList>
            <person name="Lai Q."/>
            <person name="Li G."/>
            <person name="Shao Z."/>
        </authorList>
    </citation>
    <scope>NUCLEOTIDE SEQUENCE [LARGE SCALE GENOMIC DNA]</scope>
    <source>
        <strain evidence="6 7">LMG 25204</strain>
    </source>
</reference>
<dbReference type="InterPro" id="IPR014718">
    <property type="entry name" value="GH-type_carb-bd"/>
</dbReference>
<sequence>MHRRTFLNTGLGTLGAVALSPLRVAAQGMPSLLEEARALAAAEYAAPSGTLAPPFADLNYDRYRAIRPLPGRAGMLPLGNGHAVDLLPPGLYFPDPVDVEIVGTAGTLETVPFSPGVFSYDTRYFQDDIPAESPGAGFTGLRLRTALNAADVLDEFLVMQGGTYFRAIGRQMVYGLSSRAIAIGTGGAEPEEFPRFTRIRLHAPQGGEADPVRLEAVIDSPSLAGYLDMSVRPDDETRTQVSLTVIPRRALDNAGIAALTSMYFKGALRNAVADDFRPRVHDSDVLMMGNGSDELLWRPISNPARVETSTFSDRSPGHYGLYQTARSFEAFQDAEAHYHDRPSARVEPRGDWGEGSVVLVEIPTADEFMDNVVAFWRPSGALEAGQERSWDYDIVWTRAAPPQDMPARIVETRIGRAHDREGVLICTIDVAGAVGEAKPEITATGGAEVSGAALFPLPGGQLHRVSFMLAPGGADSAELRMVLRNGDGAPVAPVWLHRWTPARDGGV</sequence>
<evidence type="ECO:0000256" key="2">
    <source>
        <dbReference type="ARBA" id="ARBA00005001"/>
    </source>
</evidence>
<dbReference type="InterPro" id="IPR014756">
    <property type="entry name" value="Ig_E-set"/>
</dbReference>
<comment type="similarity">
    <text evidence="3">Belongs to the OpgD/OpgG family.</text>
</comment>
<organism evidence="6 7">
    <name type="scientific">Roseivivax isoporae LMG 25204</name>
    <dbReference type="NCBI Taxonomy" id="1449351"/>
    <lineage>
        <taxon>Bacteria</taxon>
        <taxon>Pseudomonadati</taxon>
        <taxon>Pseudomonadota</taxon>
        <taxon>Alphaproteobacteria</taxon>
        <taxon>Rhodobacterales</taxon>
        <taxon>Roseobacteraceae</taxon>
        <taxon>Roseivivax</taxon>
    </lineage>
</organism>
<gene>
    <name evidence="6" type="ORF">RISW2_10730</name>
</gene>
<dbReference type="InterPro" id="IPR007444">
    <property type="entry name" value="Glucan_biosyn_MdoG_C"/>
</dbReference>
<dbReference type="InterPro" id="IPR013783">
    <property type="entry name" value="Ig-like_fold"/>
</dbReference>
<dbReference type="STRING" id="1449351.RISW2_10730"/>
<dbReference type="SUPFAM" id="SSF74650">
    <property type="entry name" value="Galactose mutarotase-like"/>
    <property type="match status" value="1"/>
</dbReference>
<comment type="subcellular location">
    <subcellularLocation>
        <location evidence="1">Periplasm</location>
    </subcellularLocation>
</comment>
<feature type="domain" description="Glucan biosynthesis periplasmic MdoG C-terminal" evidence="5">
    <location>
        <begin position="31"/>
        <end position="499"/>
    </location>
</feature>
<evidence type="ECO:0000259" key="5">
    <source>
        <dbReference type="Pfam" id="PF04349"/>
    </source>
</evidence>
<dbReference type="OrthoDB" id="9777817at2"/>
<dbReference type="AlphaFoldDB" id="X7F754"/>
<dbReference type="SUPFAM" id="SSF81296">
    <property type="entry name" value="E set domains"/>
    <property type="match status" value="1"/>
</dbReference>
<dbReference type="Gene3D" id="2.60.40.10">
    <property type="entry name" value="Immunoglobulins"/>
    <property type="match status" value="1"/>
</dbReference>
<evidence type="ECO:0000313" key="7">
    <source>
        <dbReference type="Proteomes" id="UP000023430"/>
    </source>
</evidence>
<protein>
    <submittedName>
        <fullName evidence="6">Glucan biosynthesis protein G</fullName>
    </submittedName>
</protein>
<dbReference type="GO" id="GO:0003824">
    <property type="term" value="F:catalytic activity"/>
    <property type="evidence" value="ECO:0007669"/>
    <property type="project" value="InterPro"/>
</dbReference>
<dbReference type="EMBL" id="JAME01000025">
    <property type="protein sequence ID" value="ETX27936.1"/>
    <property type="molecule type" value="Genomic_DNA"/>
</dbReference>
<evidence type="ECO:0000256" key="1">
    <source>
        <dbReference type="ARBA" id="ARBA00004418"/>
    </source>
</evidence>
<dbReference type="PANTHER" id="PTHR30504">
    <property type="entry name" value="GLUCANS BIOSYNTHESIS PROTEIN"/>
    <property type="match status" value="1"/>
</dbReference>
<proteinExistence type="inferred from homology"/>
<keyword evidence="7" id="KW-1185">Reference proteome</keyword>
<dbReference type="UniPathway" id="UPA00637"/>
<dbReference type="eggNOG" id="COG3131">
    <property type="taxonomic scope" value="Bacteria"/>
</dbReference>
<dbReference type="InterPro" id="IPR014438">
    <property type="entry name" value="Glucan_biosyn_MdoG/MdoD"/>
</dbReference>
<accession>X7F754</accession>
<keyword evidence="4" id="KW-0574">Periplasm</keyword>
<evidence type="ECO:0000256" key="3">
    <source>
        <dbReference type="ARBA" id="ARBA00009284"/>
    </source>
</evidence>
<dbReference type="GO" id="GO:0030246">
    <property type="term" value="F:carbohydrate binding"/>
    <property type="evidence" value="ECO:0007669"/>
    <property type="project" value="InterPro"/>
</dbReference>